<dbReference type="EMBL" id="JACIEU010000015">
    <property type="protein sequence ID" value="MBB4149805.1"/>
    <property type="molecule type" value="Genomic_DNA"/>
</dbReference>
<protein>
    <submittedName>
        <fullName evidence="2">Uncharacterized protein</fullName>
    </submittedName>
</protein>
<accession>A0A7W6PYA5</accession>
<name>A0A7W6PYA5_9SPHN</name>
<dbReference type="AlphaFoldDB" id="A0A7W6PYA5"/>
<comment type="caution">
    <text evidence="2">The sequence shown here is derived from an EMBL/GenBank/DDBJ whole genome shotgun (WGS) entry which is preliminary data.</text>
</comment>
<evidence type="ECO:0000313" key="2">
    <source>
        <dbReference type="EMBL" id="MBB4149805.1"/>
    </source>
</evidence>
<gene>
    <name evidence="2" type="ORF">GGQ90_003599</name>
</gene>
<keyword evidence="3" id="KW-1185">Reference proteome</keyword>
<evidence type="ECO:0000313" key="3">
    <source>
        <dbReference type="Proteomes" id="UP000590524"/>
    </source>
</evidence>
<feature type="region of interest" description="Disordered" evidence="1">
    <location>
        <begin position="52"/>
        <end position="80"/>
    </location>
</feature>
<evidence type="ECO:0000256" key="1">
    <source>
        <dbReference type="SAM" id="MobiDB-lite"/>
    </source>
</evidence>
<reference evidence="2 3" key="1">
    <citation type="submission" date="2020-08" db="EMBL/GenBank/DDBJ databases">
        <title>Genomic Encyclopedia of Type Strains, Phase IV (KMG-IV): sequencing the most valuable type-strain genomes for metagenomic binning, comparative biology and taxonomic classification.</title>
        <authorList>
            <person name="Goeker M."/>
        </authorList>
    </citation>
    <scope>NUCLEOTIDE SEQUENCE [LARGE SCALE GENOMIC DNA]</scope>
    <source>
        <strain evidence="2 3">DSM 19371</strain>
    </source>
</reference>
<feature type="compositionally biased region" description="Basic residues" evidence="1">
    <location>
        <begin position="69"/>
        <end position="80"/>
    </location>
</feature>
<sequence>MALTHELQRIAASYPPEARCVPRAEREAYLTETQQLAWLLRFHPKEAAEVLSAAPAPAPTHIRADRVRPRAHPHRDTHHA</sequence>
<organism evidence="2 3">
    <name type="scientific">Sphingobium scionense</name>
    <dbReference type="NCBI Taxonomy" id="1404341"/>
    <lineage>
        <taxon>Bacteria</taxon>
        <taxon>Pseudomonadati</taxon>
        <taxon>Pseudomonadota</taxon>
        <taxon>Alphaproteobacteria</taxon>
        <taxon>Sphingomonadales</taxon>
        <taxon>Sphingomonadaceae</taxon>
        <taxon>Sphingobium</taxon>
    </lineage>
</organism>
<proteinExistence type="predicted"/>
<dbReference type="RefSeq" id="WP_188083301.1">
    <property type="nucleotide sequence ID" value="NZ_JACIEU010000015.1"/>
</dbReference>
<dbReference type="Proteomes" id="UP000590524">
    <property type="component" value="Unassembled WGS sequence"/>
</dbReference>